<dbReference type="PANTHER" id="PTHR48081">
    <property type="entry name" value="AB HYDROLASE SUPERFAMILY PROTEIN C4A8.06C"/>
    <property type="match status" value="1"/>
</dbReference>
<evidence type="ECO:0000313" key="5">
    <source>
        <dbReference type="Proteomes" id="UP001158067"/>
    </source>
</evidence>
<protein>
    <submittedName>
        <fullName evidence="4">Acetyl esterase/lipase</fullName>
    </submittedName>
</protein>
<dbReference type="PANTHER" id="PTHR48081:SF13">
    <property type="entry name" value="ALPHA_BETA HYDROLASE"/>
    <property type="match status" value="1"/>
</dbReference>
<dbReference type="SUPFAM" id="SSF53474">
    <property type="entry name" value="alpha/beta-Hydrolases"/>
    <property type="match status" value="1"/>
</dbReference>
<dbReference type="Proteomes" id="UP001158067">
    <property type="component" value="Unassembled WGS sequence"/>
</dbReference>
<feature type="compositionally biased region" description="Acidic residues" evidence="2">
    <location>
        <begin position="162"/>
        <end position="171"/>
    </location>
</feature>
<evidence type="ECO:0000256" key="2">
    <source>
        <dbReference type="SAM" id="MobiDB-lite"/>
    </source>
</evidence>
<dbReference type="Gene3D" id="3.40.50.1820">
    <property type="entry name" value="alpha/beta hydrolase"/>
    <property type="match status" value="1"/>
</dbReference>
<feature type="domain" description="BD-FAE-like" evidence="3">
    <location>
        <begin position="232"/>
        <end position="427"/>
    </location>
</feature>
<gene>
    <name evidence="4" type="ORF">SAMN06265222_114144</name>
</gene>
<accession>A0ABY1QIN4</accession>
<keyword evidence="5" id="KW-1185">Reference proteome</keyword>
<evidence type="ECO:0000256" key="1">
    <source>
        <dbReference type="ARBA" id="ARBA00022801"/>
    </source>
</evidence>
<organism evidence="4 5">
    <name type="scientific">Neorhodopirellula lusitana</name>
    <dbReference type="NCBI Taxonomy" id="445327"/>
    <lineage>
        <taxon>Bacteria</taxon>
        <taxon>Pseudomonadati</taxon>
        <taxon>Planctomycetota</taxon>
        <taxon>Planctomycetia</taxon>
        <taxon>Pirellulales</taxon>
        <taxon>Pirellulaceae</taxon>
        <taxon>Neorhodopirellula</taxon>
    </lineage>
</organism>
<proteinExistence type="predicted"/>
<dbReference type="InterPro" id="IPR050300">
    <property type="entry name" value="GDXG_lipolytic_enzyme"/>
</dbReference>
<reference evidence="4 5" key="1">
    <citation type="submission" date="2017-05" db="EMBL/GenBank/DDBJ databases">
        <authorList>
            <person name="Varghese N."/>
            <person name="Submissions S."/>
        </authorList>
    </citation>
    <scope>NUCLEOTIDE SEQUENCE [LARGE SCALE GENOMIC DNA]</scope>
    <source>
        <strain evidence="4 5">DSM 25457</strain>
    </source>
</reference>
<feature type="region of interest" description="Disordered" evidence="2">
    <location>
        <begin position="156"/>
        <end position="176"/>
    </location>
</feature>
<name>A0ABY1QIN4_9BACT</name>
<evidence type="ECO:0000313" key="4">
    <source>
        <dbReference type="EMBL" id="SMP71936.1"/>
    </source>
</evidence>
<dbReference type="Pfam" id="PF20434">
    <property type="entry name" value="BD-FAE"/>
    <property type="match status" value="1"/>
</dbReference>
<keyword evidence="1" id="KW-0378">Hydrolase</keyword>
<comment type="caution">
    <text evidence="4">The sequence shown here is derived from an EMBL/GenBank/DDBJ whole genome shotgun (WGS) entry which is preliminary data.</text>
</comment>
<sequence length="467" mass="50510">MQSILGNHLSLALDELAYNSRREWAALRQCIVFVEFPLSLNLIPPPLRSLFRPDSEPQGRSGRWLAAEKLPAGKRTVEVREAGNVSIGNLAAVLFAGVFGVIGCGDALAVEPAMKPKAGPGVVVEAGAGNVMERQPVEVRRFMDIRIAGLFDQADRASDGDPALDEPNADESGERSGAIPLNDVLWPMADLYVPIVNAASIVRESGKVDGVASGGVHRGRSTVPIEVDLPRRPAILLVHGGAWVTGDKWLLRSYADDLSRLGCVVLNINYRLAPGAKFPAQVDDVREGLIYLRQHADALAIDVDRIGAFGYSAGGHLSALVGLLADEPLEKQTEVSEWRASDSRWTRLPKVAAVCVGGPPCDFREIPLDNTALTCFLGATRRQTPEVYESASPIVHISPNDPPTHLFQGETDLLVPLRGTRRFATALKEAGVAADLTVIEGQGHMLTFRHPESRQVVLDFFAEQLLR</sequence>
<dbReference type="InterPro" id="IPR049492">
    <property type="entry name" value="BD-FAE-like_dom"/>
</dbReference>
<evidence type="ECO:0000259" key="3">
    <source>
        <dbReference type="Pfam" id="PF20434"/>
    </source>
</evidence>
<dbReference type="EMBL" id="FXUG01000014">
    <property type="protein sequence ID" value="SMP71936.1"/>
    <property type="molecule type" value="Genomic_DNA"/>
</dbReference>
<dbReference type="InterPro" id="IPR029058">
    <property type="entry name" value="AB_hydrolase_fold"/>
</dbReference>